<name>A0A132MLL5_9ACTN</name>
<accession>A0A132MLL5</accession>
<sequence length="162" mass="17040">MGEVVELAGQGTGRDVVSAGEGQGWAAQVLQGGAQVVGEVLQVPARLAQDTLEDLADLALQSGQQAADDALQQLIQSLADRQPEALLRHRRQRTGGQGRRGQAQLGEHQALGDADRVGEPLQHLGNQPGGVGGIPWRRVCVSSHACDDTHTRRVGGTGLRHT</sequence>
<protein>
    <submittedName>
        <fullName evidence="1">Uncharacterized protein</fullName>
    </submittedName>
</protein>
<reference evidence="2" key="1">
    <citation type="submission" date="2015-04" db="EMBL/GenBank/DDBJ databases">
        <title>Physiological reanalysis, assessment of diazotrophy, and genome sequences of multiple isolates of Streptomyces thermoautotrophicus.</title>
        <authorList>
            <person name="MacKellar D.C."/>
            <person name="Lieber L."/>
            <person name="Norman J."/>
            <person name="Bolger A."/>
            <person name="Tobin C."/>
            <person name="Murray J.W."/>
            <person name="Chang R."/>
            <person name="Ford T."/>
            <person name="Nguyen P.Q."/>
            <person name="Woodward J."/>
            <person name="Permingeat H."/>
            <person name="Joshi N.S."/>
            <person name="Silver P.A."/>
            <person name="Usadel B."/>
            <person name="Rutherford A.W."/>
            <person name="Friesen M."/>
            <person name="Prell J."/>
        </authorList>
    </citation>
    <scope>NUCLEOTIDE SEQUENCE [LARGE SCALE GENOMIC DNA]</scope>
    <source>
        <strain evidence="2">H1</strain>
    </source>
</reference>
<dbReference type="Proteomes" id="UP000070188">
    <property type="component" value="Unassembled WGS sequence"/>
</dbReference>
<comment type="caution">
    <text evidence="1">The sequence shown here is derived from an EMBL/GenBank/DDBJ whole genome shotgun (WGS) entry which is preliminary data.</text>
</comment>
<evidence type="ECO:0000313" key="1">
    <source>
        <dbReference type="EMBL" id="KWW98673.1"/>
    </source>
</evidence>
<proteinExistence type="predicted"/>
<gene>
    <name evidence="1" type="ORF">LI90_300</name>
</gene>
<dbReference type="AlphaFoldDB" id="A0A132MLL5"/>
<keyword evidence="2" id="KW-1185">Reference proteome</keyword>
<organism evidence="1 2">
    <name type="scientific">Carbonactinospora thermoautotrophica</name>
    <dbReference type="NCBI Taxonomy" id="1469144"/>
    <lineage>
        <taxon>Bacteria</taxon>
        <taxon>Bacillati</taxon>
        <taxon>Actinomycetota</taxon>
        <taxon>Actinomycetes</taxon>
        <taxon>Kitasatosporales</taxon>
        <taxon>Carbonactinosporaceae</taxon>
        <taxon>Carbonactinospora</taxon>
    </lineage>
</organism>
<evidence type="ECO:0000313" key="2">
    <source>
        <dbReference type="Proteomes" id="UP000070188"/>
    </source>
</evidence>
<dbReference type="EMBL" id="LAXD01000001">
    <property type="protein sequence ID" value="KWW98673.1"/>
    <property type="molecule type" value="Genomic_DNA"/>
</dbReference>